<accession>A0A2K2FTT3</accession>
<dbReference type="Gene3D" id="3.50.50.60">
    <property type="entry name" value="FAD/NAD(P)-binding domain"/>
    <property type="match status" value="1"/>
</dbReference>
<sequence length="409" mass="44330">MRGLNIAIAGCGPCGLATALMFRRAGHHVTLFERFDTPRALGSGLMLQPTGMAVLSRIGLLDDALARGARIDRLFGKAGKRVVLDVRYSALRHSGMFGIGIHRASLFAILHEAVRHSGIVIHTGHTLVGSALVGTKRRLNFADGGTSDVYDLVVDALGTRTPLAPPTGRELAYGALWASLDWPQDAGFDPHALAQRYQRASIMAGVLPIGTPPGETTFKAAFFWSLRADRLEDWRRAGLSPWKAQIAAIWPECMPLLDQIHDPDQLTFARYAHRILAVPAEPALAHIGDAWHSASPQLGQGANMALLDAWALAKGLAEHDSVDEGVRHGIRLRRRHVLTYQWLTALFTPVYQSDSRLLPLIRDCVVGPLSRLWPATTIQAAMVSGLTGNPLPPLELADDLQLGALTRAA</sequence>
<keyword evidence="1" id="KW-0560">Oxidoreductase</keyword>
<feature type="domain" description="FAD-binding" evidence="3">
    <location>
        <begin position="6"/>
        <end position="319"/>
    </location>
</feature>
<dbReference type="Pfam" id="PF01494">
    <property type="entry name" value="FAD_binding_3"/>
    <property type="match status" value="1"/>
</dbReference>
<name>A0A2K2FTT3_9SPHN</name>
<dbReference type="RefSeq" id="WP_103098984.1">
    <property type="nucleotide sequence ID" value="NZ_LYMM01000084.1"/>
</dbReference>
<keyword evidence="5" id="KW-1185">Reference proteome</keyword>
<dbReference type="GO" id="GO:0071949">
    <property type="term" value="F:FAD binding"/>
    <property type="evidence" value="ECO:0007669"/>
    <property type="project" value="InterPro"/>
</dbReference>
<dbReference type="PANTHER" id="PTHR13789:SF309">
    <property type="entry name" value="PUTATIVE (AFU_ORTHOLOGUE AFUA_6G14510)-RELATED"/>
    <property type="match status" value="1"/>
</dbReference>
<proteinExistence type="predicted"/>
<organism evidence="4 5">
    <name type="scientific">Novosphingobium guangzhouense</name>
    <dbReference type="NCBI Taxonomy" id="1850347"/>
    <lineage>
        <taxon>Bacteria</taxon>
        <taxon>Pseudomonadati</taxon>
        <taxon>Pseudomonadota</taxon>
        <taxon>Alphaproteobacteria</taxon>
        <taxon>Sphingomonadales</taxon>
        <taxon>Sphingomonadaceae</taxon>
        <taxon>Novosphingobium</taxon>
    </lineage>
</organism>
<dbReference type="Proteomes" id="UP000236327">
    <property type="component" value="Unassembled WGS sequence"/>
</dbReference>
<dbReference type="PANTHER" id="PTHR13789">
    <property type="entry name" value="MONOOXYGENASE"/>
    <property type="match status" value="1"/>
</dbReference>
<dbReference type="InterPro" id="IPR002938">
    <property type="entry name" value="FAD-bd"/>
</dbReference>
<comment type="caution">
    <text evidence="4">The sequence shown here is derived from an EMBL/GenBank/DDBJ whole genome shotgun (WGS) entry which is preliminary data.</text>
</comment>
<evidence type="ECO:0000259" key="3">
    <source>
        <dbReference type="Pfam" id="PF01494"/>
    </source>
</evidence>
<dbReference type="SUPFAM" id="SSF51905">
    <property type="entry name" value="FAD/NAD(P)-binding domain"/>
    <property type="match status" value="1"/>
</dbReference>
<protein>
    <submittedName>
        <fullName evidence="4">Glutamate synthase</fullName>
    </submittedName>
</protein>
<dbReference type="PRINTS" id="PR00420">
    <property type="entry name" value="RNGMNOXGNASE"/>
</dbReference>
<reference evidence="4 5" key="1">
    <citation type="submission" date="2016-05" db="EMBL/GenBank/DDBJ databases">
        <title>Complete genome sequence of Novosphingobium guangzhouense SA925(T).</title>
        <authorList>
            <person name="Sha S."/>
        </authorList>
    </citation>
    <scope>NUCLEOTIDE SEQUENCE [LARGE SCALE GENOMIC DNA]</scope>
    <source>
        <strain evidence="4 5">SA925</strain>
    </source>
</reference>
<evidence type="ECO:0000256" key="1">
    <source>
        <dbReference type="ARBA" id="ARBA00023002"/>
    </source>
</evidence>
<dbReference type="GO" id="GO:0004497">
    <property type="term" value="F:monooxygenase activity"/>
    <property type="evidence" value="ECO:0007669"/>
    <property type="project" value="UniProtKB-KW"/>
</dbReference>
<dbReference type="OrthoDB" id="5499180at2"/>
<dbReference type="AlphaFoldDB" id="A0A2K2FTT3"/>
<dbReference type="InterPro" id="IPR050493">
    <property type="entry name" value="FAD-dep_Monooxygenase_BioMet"/>
</dbReference>
<evidence type="ECO:0000256" key="2">
    <source>
        <dbReference type="ARBA" id="ARBA00023033"/>
    </source>
</evidence>
<evidence type="ECO:0000313" key="4">
    <source>
        <dbReference type="EMBL" id="PNU02205.1"/>
    </source>
</evidence>
<evidence type="ECO:0000313" key="5">
    <source>
        <dbReference type="Proteomes" id="UP000236327"/>
    </source>
</evidence>
<dbReference type="EMBL" id="LYMM01000084">
    <property type="protein sequence ID" value="PNU02205.1"/>
    <property type="molecule type" value="Genomic_DNA"/>
</dbReference>
<gene>
    <name evidence="4" type="ORF">A8V01_10060</name>
</gene>
<dbReference type="InterPro" id="IPR036188">
    <property type="entry name" value="FAD/NAD-bd_sf"/>
</dbReference>
<keyword evidence="2" id="KW-0503">Monooxygenase</keyword>